<reference evidence="4" key="1">
    <citation type="submission" date="2021-06" db="EMBL/GenBank/DDBJ databases">
        <authorList>
            <person name="Kallberg Y."/>
            <person name="Tangrot J."/>
            <person name="Rosling A."/>
        </authorList>
    </citation>
    <scope>NUCLEOTIDE SEQUENCE</scope>
    <source>
        <strain evidence="4">AZ414A</strain>
    </source>
</reference>
<dbReference type="PANTHER" id="PTHR46093">
    <property type="entry name" value="ACYL-COA-BINDING DOMAIN-CONTAINING PROTEIN 5"/>
    <property type="match status" value="1"/>
</dbReference>
<dbReference type="AlphaFoldDB" id="A0A9N9BLM2"/>
<sequence length="284" mass="31749">MNLKSSNIFLTLFFTMNWLVATVFCYKPSSRLYQSSVLIGYKIYYFGGVGKNDAFFININTLEYIAVANIPVNIYQSSSVVHPKDENICLLVGGLAYEPGSSSLVSPNKVYRFDTEKSKWSVVETSNKPSVSSRLHLNGGVSDNNGTMYFFAHPDYSADSFIKLDINMMSCGDCSMKDLLFFDINSSKWSTATAQGENIDGRIYHTAVLTSDDRLIIYGGRSSLDEDGGYPNPTLAVLNIEYSSYKWSIPSSDNKSHPPLTGHSATIYKEQEEKREQMYIAFGK</sequence>
<evidence type="ECO:0000256" key="3">
    <source>
        <dbReference type="SAM" id="SignalP"/>
    </source>
</evidence>
<dbReference type="EMBL" id="CAJVPK010001098">
    <property type="protein sequence ID" value="CAG8570689.1"/>
    <property type="molecule type" value="Genomic_DNA"/>
</dbReference>
<evidence type="ECO:0000313" key="5">
    <source>
        <dbReference type="Proteomes" id="UP000789706"/>
    </source>
</evidence>
<dbReference type="PANTHER" id="PTHR46093:SF18">
    <property type="entry name" value="FIBRONECTIN TYPE-III DOMAIN-CONTAINING PROTEIN"/>
    <property type="match status" value="1"/>
</dbReference>
<evidence type="ECO:0000313" key="4">
    <source>
        <dbReference type="EMBL" id="CAG8570689.1"/>
    </source>
</evidence>
<keyword evidence="5" id="KW-1185">Reference proteome</keyword>
<accession>A0A9N9BLM2</accession>
<comment type="caution">
    <text evidence="4">The sequence shown here is derived from an EMBL/GenBank/DDBJ whole genome shotgun (WGS) entry which is preliminary data.</text>
</comment>
<dbReference type="OrthoDB" id="432528at2759"/>
<evidence type="ECO:0000256" key="2">
    <source>
        <dbReference type="ARBA" id="ARBA00022737"/>
    </source>
</evidence>
<protein>
    <submittedName>
        <fullName evidence="4">7827_t:CDS:1</fullName>
    </submittedName>
</protein>
<evidence type="ECO:0000256" key="1">
    <source>
        <dbReference type="ARBA" id="ARBA00022441"/>
    </source>
</evidence>
<keyword evidence="3" id="KW-0732">Signal</keyword>
<keyword evidence="1" id="KW-0880">Kelch repeat</keyword>
<feature type="signal peptide" evidence="3">
    <location>
        <begin position="1"/>
        <end position="25"/>
    </location>
</feature>
<dbReference type="InterPro" id="IPR011043">
    <property type="entry name" value="Gal_Oxase/kelch_b-propeller"/>
</dbReference>
<organism evidence="4 5">
    <name type="scientific">Diversispora eburnea</name>
    <dbReference type="NCBI Taxonomy" id="1213867"/>
    <lineage>
        <taxon>Eukaryota</taxon>
        <taxon>Fungi</taxon>
        <taxon>Fungi incertae sedis</taxon>
        <taxon>Mucoromycota</taxon>
        <taxon>Glomeromycotina</taxon>
        <taxon>Glomeromycetes</taxon>
        <taxon>Diversisporales</taxon>
        <taxon>Diversisporaceae</taxon>
        <taxon>Diversispora</taxon>
    </lineage>
</organism>
<name>A0A9N9BLM2_9GLOM</name>
<dbReference type="InterPro" id="IPR015915">
    <property type="entry name" value="Kelch-typ_b-propeller"/>
</dbReference>
<dbReference type="Gene3D" id="2.120.10.80">
    <property type="entry name" value="Kelch-type beta propeller"/>
    <property type="match status" value="2"/>
</dbReference>
<dbReference type="SUPFAM" id="SSF50965">
    <property type="entry name" value="Galactose oxidase, central domain"/>
    <property type="match status" value="1"/>
</dbReference>
<feature type="chain" id="PRO_5040106331" evidence="3">
    <location>
        <begin position="26"/>
        <end position="284"/>
    </location>
</feature>
<gene>
    <name evidence="4" type="ORF">DEBURN_LOCUS8065</name>
</gene>
<dbReference type="Proteomes" id="UP000789706">
    <property type="component" value="Unassembled WGS sequence"/>
</dbReference>
<proteinExistence type="predicted"/>
<dbReference type="Pfam" id="PF24681">
    <property type="entry name" value="Kelch_KLHDC2_KLHL20_DRC7"/>
    <property type="match status" value="1"/>
</dbReference>
<keyword evidence="2" id="KW-0677">Repeat</keyword>